<dbReference type="AlphaFoldDB" id="A0A1H8WXQ8"/>
<accession>A0A1H8WXQ8</accession>
<keyword evidence="4" id="KW-1185">Reference proteome</keyword>
<dbReference type="EMBL" id="FNXB01000098">
    <property type="protein sequence ID" value="SEI21845.1"/>
    <property type="molecule type" value="Genomic_DNA"/>
</dbReference>
<name>A0A1H8WXQ8_9HYPH</name>
<reference evidence="3" key="3">
    <citation type="submission" date="2016-10" db="EMBL/GenBank/DDBJ databases">
        <authorList>
            <person name="Wibberg D."/>
        </authorList>
    </citation>
    <scope>NUCLEOTIDE SEQUENCE [LARGE SCALE GENOMIC DNA]</scope>
</reference>
<reference evidence="2 4" key="1">
    <citation type="submission" date="2016-10" db="EMBL/GenBank/DDBJ databases">
        <authorList>
            <person name="Varghese N."/>
            <person name="Submissions S."/>
        </authorList>
    </citation>
    <scope>NUCLEOTIDE SEQUENCE [LARGE SCALE GENOMIC DNA]</scope>
    <source>
        <strain evidence="2 4">CGMCC 1.7071</strain>
    </source>
</reference>
<evidence type="ECO:0000313" key="4">
    <source>
        <dbReference type="Proteomes" id="UP000198939"/>
    </source>
</evidence>
<proteinExistence type="predicted"/>
<evidence type="ECO:0000313" key="2">
    <source>
        <dbReference type="EMBL" id="SEP31878.1"/>
    </source>
</evidence>
<evidence type="ECO:0000313" key="1">
    <source>
        <dbReference type="EMBL" id="SEI21845.1"/>
    </source>
</evidence>
<sequence length="45" mass="4885">MALTTRGFGTGHGFVELFGLDDVVPIVTEVIYVMDGLRPDVFADI</sequence>
<dbReference type="Proteomes" id="UP000198939">
    <property type="component" value="Unassembled WGS sequence"/>
</dbReference>
<organism evidence="1 3">
    <name type="scientific">Rhizobium tibeticum</name>
    <dbReference type="NCBI Taxonomy" id="501024"/>
    <lineage>
        <taxon>Bacteria</taxon>
        <taxon>Pseudomonadati</taxon>
        <taxon>Pseudomonadota</taxon>
        <taxon>Alphaproteobacteria</taxon>
        <taxon>Hyphomicrobiales</taxon>
        <taxon>Rhizobiaceae</taxon>
        <taxon>Rhizobium/Agrobacterium group</taxon>
        <taxon>Rhizobium</taxon>
    </lineage>
</organism>
<dbReference type="EMBL" id="FOCV01000082">
    <property type="protein sequence ID" value="SEP31878.1"/>
    <property type="molecule type" value="Genomic_DNA"/>
</dbReference>
<gene>
    <name evidence="1" type="ORF">RTCCBAU85039_6739</name>
    <name evidence="2" type="ORF">SAMN05216228_10824</name>
</gene>
<dbReference type="Proteomes" id="UP000183063">
    <property type="component" value="Unassembled WGS sequence"/>
</dbReference>
<reference evidence="1" key="2">
    <citation type="submission" date="2016-10" db="EMBL/GenBank/DDBJ databases">
        <authorList>
            <person name="de Groot N.N."/>
        </authorList>
    </citation>
    <scope>NUCLEOTIDE SEQUENCE [LARGE SCALE GENOMIC DNA]</scope>
    <source>
        <strain evidence="1">CCBAU85039</strain>
    </source>
</reference>
<protein>
    <submittedName>
        <fullName evidence="1">Uncharacterized protein</fullName>
    </submittedName>
</protein>
<evidence type="ECO:0000313" key="3">
    <source>
        <dbReference type="Proteomes" id="UP000183063"/>
    </source>
</evidence>